<reference evidence="8" key="1">
    <citation type="submission" date="2023-08" db="EMBL/GenBank/DDBJ databases">
        <authorList>
            <person name="Chen Y."/>
            <person name="Shah S."/>
            <person name="Dougan E. K."/>
            <person name="Thang M."/>
            <person name="Chan C."/>
        </authorList>
    </citation>
    <scope>NUCLEOTIDE SEQUENCE</scope>
</reference>
<comment type="similarity">
    <text evidence="1">Belongs to the DeSI family.</text>
</comment>
<sequence length="450" mass="49515">MAARAMAWFKTPVSLVAIILILSLLLMLYSSPDVSRAGAEGGSQKAVLDFHAALLKNMSMRVHTAEQALMELRQAHLDLRKKQDEAIALRRATLSVAKRGGGAPAPPPPAPSESHEEPAADSAEAEVPAEEDAEDGAEGPASEEQQKMEEEEQRKLIGYNEVTKTFKRFRPDFRCGSRVPLLPDDEVVECDRLSVTPCCSALGWCGRTKGHCRCATCIDYRKEGTGSQPRAKGEETCVDSEVIGMTLSRSSSWLRQKNKRCERKEACAALARKMPAAFQTLYKEGHRVELAASKLGPGFPGFQAYHTSVRVDELEYSFSGDGIVAGRGLPSHSRLPDETQVVYMGLCCIDGDEMRKHMNPHFKRGSYDLLRKNCNSFSDCALFFLLDTRLDPSYRGLEQLGHMADRQAGIVQAITEGKYCPNPCADGFSVERTIQALNKLKDQSSAFGFS</sequence>
<accession>A0AA36IS80</accession>
<keyword evidence="4" id="KW-0378">Hydrolase</keyword>
<comment type="caution">
    <text evidence="8">The sequence shown here is derived from an EMBL/GenBank/DDBJ whole genome shotgun (WGS) entry which is preliminary data.</text>
</comment>
<feature type="domain" description="PPPDE" evidence="7">
    <location>
        <begin position="286"/>
        <end position="405"/>
    </location>
</feature>
<organism evidence="8 9">
    <name type="scientific">Effrenium voratum</name>
    <dbReference type="NCBI Taxonomy" id="2562239"/>
    <lineage>
        <taxon>Eukaryota</taxon>
        <taxon>Sar</taxon>
        <taxon>Alveolata</taxon>
        <taxon>Dinophyceae</taxon>
        <taxon>Suessiales</taxon>
        <taxon>Symbiodiniaceae</taxon>
        <taxon>Effrenium</taxon>
    </lineage>
</organism>
<evidence type="ECO:0000256" key="1">
    <source>
        <dbReference type="ARBA" id="ARBA00008140"/>
    </source>
</evidence>
<dbReference type="InterPro" id="IPR042266">
    <property type="entry name" value="PPPDE_sf"/>
</dbReference>
<keyword evidence="9" id="KW-1185">Reference proteome</keyword>
<dbReference type="InterPro" id="IPR008580">
    <property type="entry name" value="PPPDE_dom"/>
</dbReference>
<feature type="region of interest" description="Disordered" evidence="6">
    <location>
        <begin position="97"/>
        <end position="156"/>
    </location>
</feature>
<dbReference type="InterPro" id="IPR036861">
    <property type="entry name" value="Endochitinase-like_sf"/>
</dbReference>
<dbReference type="Pfam" id="PF05903">
    <property type="entry name" value="Peptidase_C97"/>
    <property type="match status" value="1"/>
</dbReference>
<dbReference type="GO" id="GO:0008233">
    <property type="term" value="F:peptidase activity"/>
    <property type="evidence" value="ECO:0007669"/>
    <property type="project" value="UniProtKB-KW"/>
</dbReference>
<evidence type="ECO:0000313" key="9">
    <source>
        <dbReference type="Proteomes" id="UP001178507"/>
    </source>
</evidence>
<evidence type="ECO:0000313" key="8">
    <source>
        <dbReference type="EMBL" id="CAJ1391924.1"/>
    </source>
</evidence>
<dbReference type="GO" id="GO:0006508">
    <property type="term" value="P:proteolysis"/>
    <property type="evidence" value="ECO:0007669"/>
    <property type="project" value="UniProtKB-KW"/>
</dbReference>
<dbReference type="SMART" id="SM01179">
    <property type="entry name" value="DUF862"/>
    <property type="match status" value="1"/>
</dbReference>
<proteinExistence type="inferred from homology"/>
<evidence type="ECO:0000256" key="5">
    <source>
        <dbReference type="SAM" id="Coils"/>
    </source>
</evidence>
<feature type="coiled-coil region" evidence="5">
    <location>
        <begin position="55"/>
        <end position="85"/>
    </location>
</feature>
<evidence type="ECO:0000256" key="2">
    <source>
        <dbReference type="ARBA" id="ARBA00022669"/>
    </source>
</evidence>
<keyword evidence="2" id="KW-0147">Chitin-binding</keyword>
<dbReference type="GO" id="GO:0008061">
    <property type="term" value="F:chitin binding"/>
    <property type="evidence" value="ECO:0007669"/>
    <property type="project" value="UniProtKB-KW"/>
</dbReference>
<dbReference type="Proteomes" id="UP001178507">
    <property type="component" value="Unassembled WGS sequence"/>
</dbReference>
<name>A0AA36IS80_9DINO</name>
<dbReference type="PROSITE" id="PS51858">
    <property type="entry name" value="PPPDE"/>
    <property type="match status" value="1"/>
</dbReference>
<protein>
    <recommendedName>
        <fullName evidence="7">PPPDE domain-containing protein</fullName>
    </recommendedName>
</protein>
<evidence type="ECO:0000259" key="7">
    <source>
        <dbReference type="PROSITE" id="PS51858"/>
    </source>
</evidence>
<feature type="compositionally biased region" description="Acidic residues" evidence="6">
    <location>
        <begin position="123"/>
        <end position="137"/>
    </location>
</feature>
<keyword evidence="5" id="KW-0175">Coiled coil</keyword>
<gene>
    <name evidence="8" type="ORF">EVOR1521_LOCUS17157</name>
</gene>
<feature type="compositionally biased region" description="Basic and acidic residues" evidence="6">
    <location>
        <begin position="144"/>
        <end position="155"/>
    </location>
</feature>
<dbReference type="EMBL" id="CAUJNA010002225">
    <property type="protein sequence ID" value="CAJ1391924.1"/>
    <property type="molecule type" value="Genomic_DNA"/>
</dbReference>
<dbReference type="AlphaFoldDB" id="A0AA36IS80"/>
<evidence type="ECO:0000256" key="3">
    <source>
        <dbReference type="ARBA" id="ARBA00022670"/>
    </source>
</evidence>
<dbReference type="Gene3D" id="3.90.1720.30">
    <property type="entry name" value="PPPDE domains"/>
    <property type="match status" value="1"/>
</dbReference>
<evidence type="ECO:0000256" key="6">
    <source>
        <dbReference type="SAM" id="MobiDB-lite"/>
    </source>
</evidence>
<evidence type="ECO:0000256" key="4">
    <source>
        <dbReference type="ARBA" id="ARBA00022801"/>
    </source>
</evidence>
<dbReference type="SUPFAM" id="SSF57016">
    <property type="entry name" value="Plant lectins/antimicrobial peptides"/>
    <property type="match status" value="1"/>
</dbReference>
<keyword evidence="3" id="KW-0645">Protease</keyword>